<name>A0A858KG99_9BACT</name>
<proteinExistence type="predicted"/>
<evidence type="ECO:0000313" key="1">
    <source>
        <dbReference type="EMBL" id="QIR76803.1"/>
    </source>
</evidence>
<accession>A0A858KG99</accession>
<evidence type="ECO:0000313" key="2">
    <source>
        <dbReference type="Proteomes" id="UP000502831"/>
    </source>
</evidence>
<dbReference type="EMBL" id="CP039734">
    <property type="protein sequence ID" value="QIR76803.1"/>
    <property type="molecule type" value="Genomic_DNA"/>
</dbReference>
<dbReference type="Proteomes" id="UP000502831">
    <property type="component" value="Chromosome"/>
</dbReference>
<dbReference type="RefSeq" id="WP_167750325.1">
    <property type="nucleotide sequence ID" value="NZ_CP039734.2"/>
</dbReference>
<dbReference type="AlphaFoldDB" id="A0A858KG99"/>
<gene>
    <name evidence="1" type="ORF">FA584_11585</name>
</gene>
<protein>
    <submittedName>
        <fullName evidence="1">Uncharacterized protein</fullName>
    </submittedName>
</protein>
<organism evidence="1 2">
    <name type="scientific">Sulfurospirillum diekertiae</name>
    <dbReference type="NCBI Taxonomy" id="1854492"/>
    <lineage>
        <taxon>Bacteria</taxon>
        <taxon>Pseudomonadati</taxon>
        <taxon>Campylobacterota</taxon>
        <taxon>Epsilonproteobacteria</taxon>
        <taxon>Campylobacterales</taxon>
        <taxon>Sulfurospirillaceae</taxon>
        <taxon>Sulfurospirillum</taxon>
    </lineage>
</organism>
<sequence length="504" mass="57898">MKKTLADFQPLKPAEQELFECCQRGDIAIIGEERPTEKIETNEIRAEFLRWLILFSKIDINPKGIQLYGAWISGILNLDNAQFLNVLGFWKCVFEQKLSIIRTTIKDIYMDGSLCEQGIRADGFRCHDLHLRNGFEAKAEVRFAGAKIKGNFDCTNAIFKSLDKKQKALDCNGIYVDGHVFLRDGCSADGTVRFSGAKIKGNFSCLKATFKAFTEEEKALNFNGMILGGGLQLRDNCTILNGKVDLINLTVNVLDDKEFWEQVTLKTVYLDGFNYGHIYGDTSASFRLKNMLGKVSEFSPQPYKQLTKVLRNMGHDRDADEVMIALHDKKLEFSKESWLYKVFRKIYKWTSEYGYRPMRILKIMSGIWFLFGCIYWYGANVTVFAPSNPLIFQKQDYNCTIDKNGTKWFASPQDYNATNNWYKASPPEYTTFQPFWYSLDIILPVVDLKMEKDWGVVIPSPDGSFFTTFNYFIRFLTWSENIIGWILSLLLVAILSGLAKNEKE</sequence>
<reference evidence="1 2" key="1">
    <citation type="journal article" date="2017" name="Environ. Sci. Technol.">
        <title>Organohalide Respiration with Chlorinated Ethenes under Low pH Conditions.</title>
        <authorList>
            <person name="Yang Y."/>
            <person name="Capiro N.L."/>
            <person name="Marcet T.F."/>
            <person name="Yan J."/>
            <person name="Pennell K.D."/>
            <person name="Loffler F.E."/>
        </authorList>
    </citation>
    <scope>NUCLEOTIDE SEQUENCE [LARGE SCALE GENOMIC DNA]</scope>
    <source>
        <strain evidence="1 2">ACSDCE</strain>
    </source>
</reference>